<dbReference type="EMBL" id="SPUK01000003">
    <property type="protein sequence ID" value="TQV98386.1"/>
    <property type="molecule type" value="Genomic_DNA"/>
</dbReference>
<comment type="caution">
    <text evidence="10">The sequence shown here is derived from an EMBL/GenBank/DDBJ whole genome shotgun (WGS) entry which is preliminary data.</text>
</comment>
<keyword evidence="3" id="KW-0645">Protease</keyword>
<evidence type="ECO:0000256" key="7">
    <source>
        <dbReference type="PROSITE-ProRule" id="PRU01379"/>
    </source>
</evidence>
<name>A0A545V9H7_9HYPO</name>
<evidence type="ECO:0000256" key="8">
    <source>
        <dbReference type="SAM" id="SignalP"/>
    </source>
</evidence>
<evidence type="ECO:0000256" key="1">
    <source>
        <dbReference type="ARBA" id="ARBA00001947"/>
    </source>
</evidence>
<sequence length="452" mass="49225">MKVQSVLPVAAALCLTASASLLPHEIEAERYFALHGSYPDEPSHVLDARQGRGTGVPIGKGDRFVNGTVAPRGLSTEDRDMQTILTPEEVTSGLRALAGQYKDVRFFNAPFQTYEDRTVSGIVIGAGEPRIYLEGGIHARERGGPDHMLYFLADLLEARDKGTGIKYGAKSYTNQQVLTALSAGIVSMPLVNPDGVAYDQRTNSCWRKNRNPRSATGTSDVGVDLNRNFHFLWDYRKHFVKNAAPASDSPRAETFHGTGPFSEPETQNAAWIAQQHTNLTWFLDLHSMGGQILYGWGDDNAQTTDTSQNFMNPAWDGKRGVTGDSTEGRVYKEYIDAEDLQAQLSTATAMASAMNAAGDGVTTRFSPLESSGLYPSSGGSADWFLGRYYSHTCNAGRVNGLVIEFGKASSLSCPFYPTQPEFHNSMRQVAAGLMEIVLAAAGKNGQEKIWKC</sequence>
<dbReference type="SMART" id="SM00631">
    <property type="entry name" value="Zn_pept"/>
    <property type="match status" value="1"/>
</dbReference>
<evidence type="ECO:0000256" key="6">
    <source>
        <dbReference type="ARBA" id="ARBA00023049"/>
    </source>
</evidence>
<proteinExistence type="inferred from homology"/>
<evidence type="ECO:0000259" key="9">
    <source>
        <dbReference type="PROSITE" id="PS52035"/>
    </source>
</evidence>
<evidence type="ECO:0000256" key="4">
    <source>
        <dbReference type="ARBA" id="ARBA00022801"/>
    </source>
</evidence>
<evidence type="ECO:0000256" key="3">
    <source>
        <dbReference type="ARBA" id="ARBA00022670"/>
    </source>
</evidence>
<dbReference type="Gene3D" id="3.40.630.10">
    <property type="entry name" value="Zn peptidases"/>
    <property type="match status" value="1"/>
</dbReference>
<feature type="chain" id="PRO_5021816267" evidence="8">
    <location>
        <begin position="29"/>
        <end position="452"/>
    </location>
</feature>
<evidence type="ECO:0000256" key="5">
    <source>
        <dbReference type="ARBA" id="ARBA00022833"/>
    </source>
</evidence>
<organism evidence="10 11">
    <name type="scientific">Cordyceps javanica</name>
    <dbReference type="NCBI Taxonomy" id="43265"/>
    <lineage>
        <taxon>Eukaryota</taxon>
        <taxon>Fungi</taxon>
        <taxon>Dikarya</taxon>
        <taxon>Ascomycota</taxon>
        <taxon>Pezizomycotina</taxon>
        <taxon>Sordariomycetes</taxon>
        <taxon>Hypocreomycetidae</taxon>
        <taxon>Hypocreales</taxon>
        <taxon>Cordycipitaceae</taxon>
        <taxon>Cordyceps</taxon>
    </lineage>
</organism>
<dbReference type="GO" id="GO:0006508">
    <property type="term" value="P:proteolysis"/>
    <property type="evidence" value="ECO:0007669"/>
    <property type="project" value="UniProtKB-KW"/>
</dbReference>
<dbReference type="InterPro" id="IPR000834">
    <property type="entry name" value="Peptidase_M14"/>
</dbReference>
<evidence type="ECO:0000256" key="2">
    <source>
        <dbReference type="ARBA" id="ARBA00005988"/>
    </source>
</evidence>
<comment type="similarity">
    <text evidence="2 7">Belongs to the peptidase M14 family.</text>
</comment>
<keyword evidence="4" id="KW-0378">Hydrolase</keyword>
<dbReference type="PANTHER" id="PTHR11705:SF143">
    <property type="entry name" value="SLL0236 PROTEIN"/>
    <property type="match status" value="1"/>
</dbReference>
<dbReference type="PROSITE" id="PS52035">
    <property type="entry name" value="PEPTIDASE_M14"/>
    <property type="match status" value="1"/>
</dbReference>
<dbReference type="GO" id="GO:0008270">
    <property type="term" value="F:zinc ion binding"/>
    <property type="evidence" value="ECO:0007669"/>
    <property type="project" value="InterPro"/>
</dbReference>
<accession>A0A545V9H7</accession>
<feature type="signal peptide" evidence="8">
    <location>
        <begin position="1"/>
        <end position="28"/>
    </location>
</feature>
<dbReference type="STRING" id="43265.A0A545V9H7"/>
<comment type="cofactor">
    <cofactor evidence="1">
        <name>Zn(2+)</name>
        <dbReference type="ChEBI" id="CHEBI:29105"/>
    </cofactor>
</comment>
<dbReference type="Pfam" id="PF00246">
    <property type="entry name" value="Peptidase_M14"/>
    <property type="match status" value="1"/>
</dbReference>
<keyword evidence="11" id="KW-1185">Reference proteome</keyword>
<feature type="active site" description="Proton donor/acceptor" evidence="7">
    <location>
        <position position="404"/>
    </location>
</feature>
<reference evidence="10 11" key="1">
    <citation type="journal article" date="2019" name="Appl. Microbiol. Biotechnol.">
        <title>Genome sequence of Isaria javanica and comparative genome analysis insights into family S53 peptidase evolution in fungal entomopathogens.</title>
        <authorList>
            <person name="Lin R."/>
            <person name="Zhang X."/>
            <person name="Xin B."/>
            <person name="Zou M."/>
            <person name="Gao Y."/>
            <person name="Qin F."/>
            <person name="Hu Q."/>
            <person name="Xie B."/>
            <person name="Cheng X."/>
        </authorList>
    </citation>
    <scope>NUCLEOTIDE SEQUENCE [LARGE SCALE GENOMIC DNA]</scope>
    <source>
        <strain evidence="10 11">IJ1G</strain>
    </source>
</reference>
<dbReference type="AlphaFoldDB" id="A0A545V9H7"/>
<dbReference type="GO" id="GO:0004181">
    <property type="term" value="F:metallocarboxypeptidase activity"/>
    <property type="evidence" value="ECO:0007669"/>
    <property type="project" value="InterPro"/>
</dbReference>
<keyword evidence="6" id="KW-0482">Metalloprotease</keyword>
<evidence type="ECO:0000313" key="10">
    <source>
        <dbReference type="EMBL" id="TQV98386.1"/>
    </source>
</evidence>
<keyword evidence="8" id="KW-0732">Signal</keyword>
<keyword evidence="10" id="KW-0121">Carboxypeptidase</keyword>
<dbReference type="Proteomes" id="UP000315783">
    <property type="component" value="Unassembled WGS sequence"/>
</dbReference>
<dbReference type="SUPFAM" id="SSF53187">
    <property type="entry name" value="Zn-dependent exopeptidases"/>
    <property type="match status" value="1"/>
</dbReference>
<protein>
    <submittedName>
        <fullName evidence="10">Zinc carboxypeptidase A 1</fullName>
    </submittedName>
</protein>
<keyword evidence="5" id="KW-0862">Zinc</keyword>
<gene>
    <name evidence="10" type="ORF">IF1G_02466</name>
</gene>
<dbReference type="PANTHER" id="PTHR11705">
    <property type="entry name" value="PROTEASE FAMILY M14 CARBOXYPEPTIDASE A,B"/>
    <property type="match status" value="1"/>
</dbReference>
<feature type="domain" description="Peptidase M14" evidence="9">
    <location>
        <begin position="83"/>
        <end position="440"/>
    </location>
</feature>
<dbReference type="OrthoDB" id="3626597at2759"/>
<evidence type="ECO:0000313" key="11">
    <source>
        <dbReference type="Proteomes" id="UP000315783"/>
    </source>
</evidence>